<dbReference type="InterPro" id="IPR051685">
    <property type="entry name" value="Ycf3/AcsC/BcsC/TPR_MFPF"/>
</dbReference>
<keyword evidence="1" id="KW-0677">Repeat</keyword>
<sequence length="158" mass="17228">MRTTAKFVASLALASLCASAMAVGSYDDPRAKASNAPGAADMARGRAALTHKDWPEAVNAFEKVTAQDPRNADAWNWLAYANRKNGKLDAAFKYYDKALSLDPKHRGAYEYQGEAFLMANKPDKAEANLATLAKLCNSQCEEYQDLKAAITAYKTGKR</sequence>
<dbReference type="Pfam" id="PF13432">
    <property type="entry name" value="TPR_16"/>
    <property type="match status" value="1"/>
</dbReference>
<accession>A0ABU6JYH5</accession>
<dbReference type="PROSITE" id="PS50005">
    <property type="entry name" value="TPR"/>
    <property type="match status" value="1"/>
</dbReference>
<keyword evidence="4" id="KW-0732">Signal</keyword>
<gene>
    <name evidence="5" type="ORF">VVD49_03255</name>
</gene>
<name>A0ABU6JYH5_9RHOO</name>
<comment type="caution">
    <text evidence="5">The sequence shown here is derived from an EMBL/GenBank/DDBJ whole genome shotgun (WGS) entry which is preliminary data.</text>
</comment>
<feature type="signal peptide" evidence="4">
    <location>
        <begin position="1"/>
        <end position="22"/>
    </location>
</feature>
<feature type="repeat" description="TPR" evidence="3">
    <location>
        <begin position="72"/>
        <end position="105"/>
    </location>
</feature>
<reference evidence="5 6" key="1">
    <citation type="submission" date="2024-01" db="EMBL/GenBank/DDBJ databases">
        <title>Uliginosibacterium soil sp. nov.</title>
        <authorList>
            <person name="Lv Y."/>
        </authorList>
    </citation>
    <scope>NUCLEOTIDE SEQUENCE [LARGE SCALE GENOMIC DNA]</scope>
    <source>
        <strain evidence="5 6">H3</strain>
    </source>
</reference>
<dbReference type="RefSeq" id="WP_327597693.1">
    <property type="nucleotide sequence ID" value="NZ_JAYXHS010000001.1"/>
</dbReference>
<organism evidence="5 6">
    <name type="scientific">Uliginosibacterium silvisoli</name>
    <dbReference type="NCBI Taxonomy" id="3114758"/>
    <lineage>
        <taxon>Bacteria</taxon>
        <taxon>Pseudomonadati</taxon>
        <taxon>Pseudomonadota</taxon>
        <taxon>Betaproteobacteria</taxon>
        <taxon>Rhodocyclales</taxon>
        <taxon>Zoogloeaceae</taxon>
        <taxon>Uliginosibacterium</taxon>
    </lineage>
</organism>
<keyword evidence="2 3" id="KW-0802">TPR repeat</keyword>
<dbReference type="Proteomes" id="UP001331561">
    <property type="component" value="Unassembled WGS sequence"/>
</dbReference>
<dbReference type="PANTHER" id="PTHR44943">
    <property type="entry name" value="CELLULOSE SYNTHASE OPERON PROTEIN C"/>
    <property type="match status" value="1"/>
</dbReference>
<dbReference type="PANTHER" id="PTHR44943:SF8">
    <property type="entry name" value="TPR REPEAT-CONTAINING PROTEIN MJ0263"/>
    <property type="match status" value="1"/>
</dbReference>
<dbReference type="PROSITE" id="PS50293">
    <property type="entry name" value="TPR_REGION"/>
    <property type="match status" value="1"/>
</dbReference>
<dbReference type="SUPFAM" id="SSF48452">
    <property type="entry name" value="TPR-like"/>
    <property type="match status" value="1"/>
</dbReference>
<dbReference type="EMBL" id="JAYXHS010000001">
    <property type="protein sequence ID" value="MEC5384723.1"/>
    <property type="molecule type" value="Genomic_DNA"/>
</dbReference>
<proteinExistence type="predicted"/>
<evidence type="ECO:0000256" key="3">
    <source>
        <dbReference type="PROSITE-ProRule" id="PRU00339"/>
    </source>
</evidence>
<feature type="chain" id="PRO_5046747782" evidence="4">
    <location>
        <begin position="23"/>
        <end position="158"/>
    </location>
</feature>
<evidence type="ECO:0000313" key="5">
    <source>
        <dbReference type="EMBL" id="MEC5384723.1"/>
    </source>
</evidence>
<protein>
    <submittedName>
        <fullName evidence="5">Tetratricopeptide repeat protein</fullName>
    </submittedName>
</protein>
<evidence type="ECO:0000256" key="1">
    <source>
        <dbReference type="ARBA" id="ARBA00022737"/>
    </source>
</evidence>
<keyword evidence="6" id="KW-1185">Reference proteome</keyword>
<dbReference type="SMART" id="SM00028">
    <property type="entry name" value="TPR"/>
    <property type="match status" value="2"/>
</dbReference>
<evidence type="ECO:0000256" key="2">
    <source>
        <dbReference type="ARBA" id="ARBA00022803"/>
    </source>
</evidence>
<dbReference type="Gene3D" id="1.25.40.10">
    <property type="entry name" value="Tetratricopeptide repeat domain"/>
    <property type="match status" value="1"/>
</dbReference>
<evidence type="ECO:0000313" key="6">
    <source>
        <dbReference type="Proteomes" id="UP001331561"/>
    </source>
</evidence>
<dbReference type="InterPro" id="IPR011990">
    <property type="entry name" value="TPR-like_helical_dom_sf"/>
</dbReference>
<dbReference type="InterPro" id="IPR019734">
    <property type="entry name" value="TPR_rpt"/>
</dbReference>
<evidence type="ECO:0000256" key="4">
    <source>
        <dbReference type="SAM" id="SignalP"/>
    </source>
</evidence>